<evidence type="ECO:0000313" key="1">
    <source>
        <dbReference type="EMBL" id="KAF6722378.1"/>
    </source>
</evidence>
<reference evidence="1" key="1">
    <citation type="journal article" name="BMC Genomics">
        <title>Long-read sequencing and de novo genome assembly of marine medaka (Oryzias melastigma).</title>
        <authorList>
            <person name="Liang P."/>
            <person name="Saqib H.S.A."/>
            <person name="Ni X."/>
            <person name="Shen Y."/>
        </authorList>
    </citation>
    <scope>NUCLEOTIDE SEQUENCE</scope>
    <source>
        <strain evidence="1">Bigg-433</strain>
    </source>
</reference>
<dbReference type="Proteomes" id="UP000646548">
    <property type="component" value="Unassembled WGS sequence"/>
</dbReference>
<protein>
    <submittedName>
        <fullName evidence="1">Uncharacterized protein</fullName>
    </submittedName>
</protein>
<accession>A0A834C773</accession>
<comment type="caution">
    <text evidence="1">The sequence shown here is derived from an EMBL/GenBank/DDBJ whole genome shotgun (WGS) entry which is preliminary data.</text>
</comment>
<dbReference type="AlphaFoldDB" id="A0A834C773"/>
<name>A0A834C773_ORYME</name>
<dbReference type="EMBL" id="WKFB01000458">
    <property type="protein sequence ID" value="KAF6722378.1"/>
    <property type="molecule type" value="Genomic_DNA"/>
</dbReference>
<organism evidence="1 2">
    <name type="scientific">Oryzias melastigma</name>
    <name type="common">Marine medaka</name>
    <dbReference type="NCBI Taxonomy" id="30732"/>
    <lineage>
        <taxon>Eukaryota</taxon>
        <taxon>Metazoa</taxon>
        <taxon>Chordata</taxon>
        <taxon>Craniata</taxon>
        <taxon>Vertebrata</taxon>
        <taxon>Euteleostomi</taxon>
        <taxon>Actinopterygii</taxon>
        <taxon>Neopterygii</taxon>
        <taxon>Teleostei</taxon>
        <taxon>Neoteleostei</taxon>
        <taxon>Acanthomorphata</taxon>
        <taxon>Ovalentaria</taxon>
        <taxon>Atherinomorphae</taxon>
        <taxon>Beloniformes</taxon>
        <taxon>Adrianichthyidae</taxon>
        <taxon>Oryziinae</taxon>
        <taxon>Oryzias</taxon>
    </lineage>
</organism>
<evidence type="ECO:0000313" key="2">
    <source>
        <dbReference type="Proteomes" id="UP000646548"/>
    </source>
</evidence>
<sequence>MQLTTATATKNFLSSAIMVPVVPASRLRSLAELRCVSAGASGRQKMEDEDEKCNQLKICAAVTPGTLFENVVVVGLRRLAEKLLQLRLSGE</sequence>
<proteinExistence type="predicted"/>
<gene>
    <name evidence="1" type="ORF">FQA47_020335</name>
</gene>